<keyword evidence="2" id="KW-1185">Reference proteome</keyword>
<dbReference type="Proteomes" id="UP000436006">
    <property type="component" value="Unassembled WGS sequence"/>
</dbReference>
<name>A0A7K1SR59_9BACT</name>
<dbReference type="EMBL" id="WPIN01000037">
    <property type="protein sequence ID" value="MVM36294.1"/>
    <property type="molecule type" value="Genomic_DNA"/>
</dbReference>
<accession>A0A7K1SR59</accession>
<reference evidence="1 2" key="1">
    <citation type="submission" date="2019-12" db="EMBL/GenBank/DDBJ databases">
        <title>Spirosoma sp. HMF4905 genome sequencing and assembly.</title>
        <authorList>
            <person name="Kang H."/>
            <person name="Cha I."/>
            <person name="Kim H."/>
            <person name="Joh K."/>
        </authorList>
    </citation>
    <scope>NUCLEOTIDE SEQUENCE [LARGE SCALE GENOMIC DNA]</scope>
    <source>
        <strain evidence="1 2">HMF4905</strain>
    </source>
</reference>
<evidence type="ECO:0000313" key="1">
    <source>
        <dbReference type="EMBL" id="MVM36294.1"/>
    </source>
</evidence>
<protein>
    <submittedName>
        <fullName evidence="1">Uncharacterized protein</fullName>
    </submittedName>
</protein>
<comment type="caution">
    <text evidence="1">The sequence shown here is derived from an EMBL/GenBank/DDBJ whole genome shotgun (WGS) entry which is preliminary data.</text>
</comment>
<sequence length="71" mass="7727">MKVSQIGRSTLITLVAAALLVGWLNTADTKPVLALLGLILLLFYKLDVDVTSQSINFAFGIDLIRRSIPLD</sequence>
<dbReference type="AlphaFoldDB" id="A0A7K1SR59"/>
<evidence type="ECO:0000313" key="2">
    <source>
        <dbReference type="Proteomes" id="UP000436006"/>
    </source>
</evidence>
<organism evidence="1 2">
    <name type="scientific">Spirosoma arboris</name>
    <dbReference type="NCBI Taxonomy" id="2682092"/>
    <lineage>
        <taxon>Bacteria</taxon>
        <taxon>Pseudomonadati</taxon>
        <taxon>Bacteroidota</taxon>
        <taxon>Cytophagia</taxon>
        <taxon>Cytophagales</taxon>
        <taxon>Cytophagaceae</taxon>
        <taxon>Spirosoma</taxon>
    </lineage>
</organism>
<proteinExistence type="predicted"/>
<dbReference type="RefSeq" id="WP_157591091.1">
    <property type="nucleotide sequence ID" value="NZ_WPIN01000037.1"/>
</dbReference>
<gene>
    <name evidence="1" type="ORF">GO755_40185</name>
</gene>